<dbReference type="InterPro" id="IPR041347">
    <property type="entry name" value="MftR_C"/>
</dbReference>
<evidence type="ECO:0000256" key="3">
    <source>
        <dbReference type="ARBA" id="ARBA00023163"/>
    </source>
</evidence>
<feature type="DNA-binding region" description="H-T-H motif" evidence="4">
    <location>
        <begin position="41"/>
        <end position="60"/>
    </location>
</feature>
<dbReference type="PANTHER" id="PTHR30055">
    <property type="entry name" value="HTH-TYPE TRANSCRIPTIONAL REGULATOR RUTR"/>
    <property type="match status" value="1"/>
</dbReference>
<accession>A0ABS4PXI2</accession>
<keyword evidence="3" id="KW-0804">Transcription</keyword>
<protein>
    <submittedName>
        <fullName evidence="6">AcrR family transcriptional regulator</fullName>
    </submittedName>
</protein>
<keyword evidence="2 4" id="KW-0238">DNA-binding</keyword>
<dbReference type="InterPro" id="IPR050109">
    <property type="entry name" value="HTH-type_TetR-like_transc_reg"/>
</dbReference>
<evidence type="ECO:0000256" key="4">
    <source>
        <dbReference type="PROSITE-ProRule" id="PRU00335"/>
    </source>
</evidence>
<dbReference type="SUPFAM" id="SSF46689">
    <property type="entry name" value="Homeodomain-like"/>
    <property type="match status" value="1"/>
</dbReference>
<organism evidence="6 7">
    <name type="scientific">Amycolatopsis magusensis</name>
    <dbReference type="NCBI Taxonomy" id="882444"/>
    <lineage>
        <taxon>Bacteria</taxon>
        <taxon>Bacillati</taxon>
        <taxon>Actinomycetota</taxon>
        <taxon>Actinomycetes</taxon>
        <taxon>Pseudonocardiales</taxon>
        <taxon>Pseudonocardiaceae</taxon>
        <taxon>Amycolatopsis</taxon>
    </lineage>
</organism>
<proteinExistence type="predicted"/>
<dbReference type="PROSITE" id="PS50977">
    <property type="entry name" value="HTH_TETR_2"/>
    <property type="match status" value="1"/>
</dbReference>
<dbReference type="Pfam" id="PF00440">
    <property type="entry name" value="TetR_N"/>
    <property type="match status" value="1"/>
</dbReference>
<gene>
    <name evidence="6" type="ORF">JOM49_005665</name>
</gene>
<dbReference type="InterPro" id="IPR009057">
    <property type="entry name" value="Homeodomain-like_sf"/>
</dbReference>
<feature type="domain" description="HTH tetR-type" evidence="5">
    <location>
        <begin position="18"/>
        <end position="78"/>
    </location>
</feature>
<dbReference type="InterPro" id="IPR001647">
    <property type="entry name" value="HTH_TetR"/>
</dbReference>
<evidence type="ECO:0000259" key="5">
    <source>
        <dbReference type="PROSITE" id="PS50977"/>
    </source>
</evidence>
<dbReference type="Proteomes" id="UP000741013">
    <property type="component" value="Unassembled WGS sequence"/>
</dbReference>
<evidence type="ECO:0000313" key="7">
    <source>
        <dbReference type="Proteomes" id="UP000741013"/>
    </source>
</evidence>
<dbReference type="PANTHER" id="PTHR30055:SF238">
    <property type="entry name" value="MYCOFACTOCIN BIOSYNTHESIS TRANSCRIPTIONAL REGULATOR MFTR-RELATED"/>
    <property type="match status" value="1"/>
</dbReference>
<keyword evidence="7" id="KW-1185">Reference proteome</keyword>
<evidence type="ECO:0000313" key="6">
    <source>
        <dbReference type="EMBL" id="MBP2184139.1"/>
    </source>
</evidence>
<name>A0ABS4PXI2_9PSEU</name>
<comment type="caution">
    <text evidence="6">The sequence shown here is derived from an EMBL/GenBank/DDBJ whole genome shotgun (WGS) entry which is preliminary data.</text>
</comment>
<sequence length="204" mass="21781">MGDRSTLGRPPLTERRKAETRLEIARAAVRLFTTRGVAATSVEDIAAAAGISVRTFWRYATGKEDSVQPLLTAGIDLLAGVLSEWRPGEDITAAFDEAARATVAEVPTMVALVRLAQEESGLRAVWLRAHNDAELVFADTIARSTGRAAGDLQARVLAAIVNGAVRAAVEHYAEGGRADWSDLAVVVREALQTAMRAFDTEPGV</sequence>
<evidence type="ECO:0000256" key="1">
    <source>
        <dbReference type="ARBA" id="ARBA00023015"/>
    </source>
</evidence>
<dbReference type="RefSeq" id="WP_209667197.1">
    <property type="nucleotide sequence ID" value="NZ_JAGGMS010000001.1"/>
</dbReference>
<reference evidence="6 7" key="1">
    <citation type="submission" date="2021-03" db="EMBL/GenBank/DDBJ databases">
        <title>Sequencing the genomes of 1000 actinobacteria strains.</title>
        <authorList>
            <person name="Klenk H.-P."/>
        </authorList>
    </citation>
    <scope>NUCLEOTIDE SEQUENCE [LARGE SCALE GENOMIC DNA]</scope>
    <source>
        <strain evidence="6 7">DSM 45510</strain>
    </source>
</reference>
<evidence type="ECO:0000256" key="2">
    <source>
        <dbReference type="ARBA" id="ARBA00023125"/>
    </source>
</evidence>
<dbReference type="Gene3D" id="1.10.357.10">
    <property type="entry name" value="Tetracycline Repressor, domain 2"/>
    <property type="match status" value="1"/>
</dbReference>
<keyword evidence="1" id="KW-0805">Transcription regulation</keyword>
<dbReference type="Pfam" id="PF17754">
    <property type="entry name" value="TetR_C_14"/>
    <property type="match status" value="1"/>
</dbReference>
<dbReference type="EMBL" id="JAGGMS010000001">
    <property type="protein sequence ID" value="MBP2184139.1"/>
    <property type="molecule type" value="Genomic_DNA"/>
</dbReference>